<reference evidence="2" key="2">
    <citation type="submission" date="2025-08" db="UniProtKB">
        <authorList>
            <consortium name="RefSeq"/>
        </authorList>
    </citation>
    <scope>IDENTIFICATION</scope>
    <source>
        <tissue evidence="2">Blood</tissue>
    </source>
</reference>
<proteinExistence type="predicted"/>
<keyword evidence="1" id="KW-1185">Reference proteome</keyword>
<dbReference type="OrthoDB" id="2333662at2759"/>
<sequence>MPDVTEAGAVAGARITHVSEEMDAEGPYADADAFLHFEAGELGFGAGASVRVNSVRVRAERSVVSAEVNSPNASPMVTTRRDRATRSIDTAEANSPNASPMVTARRDRAMRSIDTAEANSPNDSAMVEADTTEAGAVAKGVLKFGAGARVKASAGRVRVKRRIVSENASALVVANNREAGAMVRAANSCVSEEIDAEGQNAEAGAFIHYQSTPGMQKFGAGARVKASAGQVRVKRRIVSENASALVLANNREAGAMVEAEIVSVTEEIDAEGPNAEAGAFIHYQSTPGMQRFGAGARVKASAGRVSVKRRIVSENASALVVANNREAGAMVRAANSCVSEEIDAEGPNAEAGAFVHYQEKPGKLECEVEASVKASLGKIKATQDDISAEANGPNASARVVVNNREVAVMAGAEVASASVSAGPAEIKVGLGVQTGLNIGPNGTEVKVLGCGFSLGSTTGVALFGNEVKFKFW</sequence>
<protein>
    <submittedName>
        <fullName evidence="2">Uncharacterized protein LOC108273612</fullName>
    </submittedName>
</protein>
<reference evidence="1" key="1">
    <citation type="journal article" date="2016" name="Nat. Commun.">
        <title>The channel catfish genome sequence provides insights into the evolution of scale formation in teleosts.</title>
        <authorList>
            <person name="Liu Z."/>
            <person name="Liu S."/>
            <person name="Yao J."/>
            <person name="Bao L."/>
            <person name="Zhang J."/>
            <person name="Li Y."/>
            <person name="Jiang C."/>
            <person name="Sun L."/>
            <person name="Wang R."/>
            <person name="Zhang Y."/>
            <person name="Zhou T."/>
            <person name="Zeng Q."/>
            <person name="Fu Q."/>
            <person name="Gao S."/>
            <person name="Li N."/>
            <person name="Koren S."/>
            <person name="Jiang Y."/>
            <person name="Zimin A."/>
            <person name="Xu P."/>
            <person name="Phillippy A.M."/>
            <person name="Geng X."/>
            <person name="Song L."/>
            <person name="Sun F."/>
            <person name="Li C."/>
            <person name="Wang X."/>
            <person name="Chen A."/>
            <person name="Jin Y."/>
            <person name="Yuan Z."/>
            <person name="Yang Y."/>
            <person name="Tan S."/>
            <person name="Peatman E."/>
            <person name="Lu J."/>
            <person name="Qin Z."/>
            <person name="Dunham R."/>
            <person name="Li Z."/>
            <person name="Sonstegard T."/>
            <person name="Feng J."/>
            <person name="Danzmann R.G."/>
            <person name="Schroeder S."/>
            <person name="Scheffler B."/>
            <person name="Duke M.V."/>
            <person name="Ballard L."/>
            <person name="Kucuktas H."/>
            <person name="Kaltenboeck L."/>
            <person name="Liu H."/>
            <person name="Armbruster J."/>
            <person name="Xie Y."/>
            <person name="Kirby M.L."/>
            <person name="Tian Y."/>
            <person name="Flanagan M.E."/>
            <person name="Mu W."/>
            <person name="Waldbieser G.C."/>
        </authorList>
    </citation>
    <scope>NUCLEOTIDE SEQUENCE [LARGE SCALE GENOMIC DNA]</scope>
    <source>
        <strain evidence="1">SDA103</strain>
    </source>
</reference>
<name>A0A2D0S7P4_ICTPU</name>
<gene>
    <name evidence="2" type="primary">LOC108273612</name>
</gene>
<organism evidence="1 2">
    <name type="scientific">Ictalurus punctatus</name>
    <name type="common">Channel catfish</name>
    <name type="synonym">Silurus punctatus</name>
    <dbReference type="NCBI Taxonomy" id="7998"/>
    <lineage>
        <taxon>Eukaryota</taxon>
        <taxon>Metazoa</taxon>
        <taxon>Chordata</taxon>
        <taxon>Craniata</taxon>
        <taxon>Vertebrata</taxon>
        <taxon>Euteleostomi</taxon>
        <taxon>Actinopterygii</taxon>
        <taxon>Neopterygii</taxon>
        <taxon>Teleostei</taxon>
        <taxon>Ostariophysi</taxon>
        <taxon>Siluriformes</taxon>
        <taxon>Ictaluridae</taxon>
        <taxon>Ictalurus</taxon>
    </lineage>
</organism>
<accession>A0A2D0S7P4</accession>
<dbReference type="KEGG" id="ipu:108273612"/>
<evidence type="ECO:0000313" key="1">
    <source>
        <dbReference type="Proteomes" id="UP000221080"/>
    </source>
</evidence>
<dbReference type="RefSeq" id="XP_017338451.2">
    <property type="nucleotide sequence ID" value="XM_017482962.3"/>
</dbReference>
<dbReference type="Proteomes" id="UP000221080">
    <property type="component" value="Chromosome 13"/>
</dbReference>
<dbReference type="AlphaFoldDB" id="A0A2D0S7P4"/>
<evidence type="ECO:0000313" key="2">
    <source>
        <dbReference type="RefSeq" id="XP_017338451.2"/>
    </source>
</evidence>
<dbReference type="GeneID" id="108273612"/>